<dbReference type="EMBL" id="BAAABW010000001">
    <property type="protein sequence ID" value="GAA0329735.1"/>
    <property type="molecule type" value="Genomic_DNA"/>
</dbReference>
<sequence length="322" mass="33826">MSGTAGEPVRTAAVVGAGTIGLAWTTLFLAHGLDVRVNSRRADAEQAVREGVELFAATLPGGPADPAELLERVTVEPDVAKAVAGADVVQENLREDLAEKQKLFAGIEHTAPGHALLLSSTSSLRADDIGADMADPGRLMIGHPFNPAHLIPLVEIIPGTRTDPDAVTRALDFYRSLGKTPVAVRGPVTGTVANRLQSALFREAVHLVLDGVLTVDELDAVVTGSIGLRWAAVGPFRAFHLGGGPGGLRRMLEAVGPKMAAEWQHLGTPELDGPAVELLVEQAEEAFGRGPGAYERLAAWRDARQLALLATLNRLAPPESSS</sequence>
<name>A0ABP3FZA0_9ACTN</name>
<evidence type="ECO:0000256" key="2">
    <source>
        <dbReference type="ARBA" id="ARBA00009463"/>
    </source>
</evidence>
<dbReference type="InterPro" id="IPR008927">
    <property type="entry name" value="6-PGluconate_DH-like_C_sf"/>
</dbReference>
<reference evidence="8" key="1">
    <citation type="journal article" date="2019" name="Int. J. Syst. Evol. Microbiol.">
        <title>The Global Catalogue of Microorganisms (GCM) 10K type strain sequencing project: providing services to taxonomists for standard genome sequencing and annotation.</title>
        <authorList>
            <consortium name="The Broad Institute Genomics Platform"/>
            <consortium name="The Broad Institute Genome Sequencing Center for Infectious Disease"/>
            <person name="Wu L."/>
            <person name="Ma J."/>
        </authorList>
    </citation>
    <scope>NUCLEOTIDE SEQUENCE [LARGE SCALE GENOMIC DNA]</scope>
    <source>
        <strain evidence="8">JCM 4565</strain>
    </source>
</reference>
<dbReference type="InterPro" id="IPR036291">
    <property type="entry name" value="NAD(P)-bd_dom_sf"/>
</dbReference>
<feature type="transmembrane region" description="Helical" evidence="4">
    <location>
        <begin position="12"/>
        <end position="33"/>
    </location>
</feature>
<keyword evidence="4" id="KW-1133">Transmembrane helix</keyword>
<dbReference type="InterPro" id="IPR006108">
    <property type="entry name" value="3HC_DH_C"/>
</dbReference>
<evidence type="ECO:0000256" key="4">
    <source>
        <dbReference type="SAM" id="Phobius"/>
    </source>
</evidence>
<keyword evidence="3" id="KW-0560">Oxidoreductase</keyword>
<dbReference type="Gene3D" id="3.40.50.720">
    <property type="entry name" value="NAD(P)-binding Rossmann-like Domain"/>
    <property type="match status" value="1"/>
</dbReference>
<dbReference type="PANTHER" id="PTHR48075:SF5">
    <property type="entry name" value="3-HYDROXYBUTYRYL-COA DEHYDROGENASE"/>
    <property type="match status" value="1"/>
</dbReference>
<keyword evidence="4" id="KW-0472">Membrane</keyword>
<dbReference type="Gene3D" id="1.10.1040.10">
    <property type="entry name" value="N-(1-d-carboxylethyl)-l-norvaline Dehydrogenase, domain 2"/>
    <property type="match status" value="1"/>
</dbReference>
<evidence type="ECO:0000313" key="8">
    <source>
        <dbReference type="Proteomes" id="UP001500063"/>
    </source>
</evidence>
<evidence type="ECO:0000256" key="1">
    <source>
        <dbReference type="ARBA" id="ARBA00005086"/>
    </source>
</evidence>
<dbReference type="InterPro" id="IPR013328">
    <property type="entry name" value="6PGD_dom2"/>
</dbReference>
<evidence type="ECO:0000256" key="3">
    <source>
        <dbReference type="ARBA" id="ARBA00023002"/>
    </source>
</evidence>
<dbReference type="PIRSF" id="PIRSF000105">
    <property type="entry name" value="HCDH"/>
    <property type="match status" value="1"/>
</dbReference>
<protein>
    <submittedName>
        <fullName evidence="7">3-hydroxyacyl-CoA dehydrogenase NAD-binding domain-containing protein</fullName>
    </submittedName>
</protein>
<dbReference type="InterPro" id="IPR006176">
    <property type="entry name" value="3-OHacyl-CoA_DH_NAD-bd"/>
</dbReference>
<dbReference type="InterPro" id="IPR022694">
    <property type="entry name" value="3-OHacyl-CoA_DH"/>
</dbReference>
<keyword evidence="8" id="KW-1185">Reference proteome</keyword>
<dbReference type="Proteomes" id="UP001500063">
    <property type="component" value="Unassembled WGS sequence"/>
</dbReference>
<feature type="domain" description="3-hydroxyacyl-CoA dehydrogenase NAD binding" evidence="6">
    <location>
        <begin position="12"/>
        <end position="185"/>
    </location>
</feature>
<comment type="caution">
    <text evidence="7">The sequence shown here is derived from an EMBL/GenBank/DDBJ whole genome shotgun (WGS) entry which is preliminary data.</text>
</comment>
<organism evidence="7 8">
    <name type="scientific">Streptomyces blastmyceticus</name>
    <dbReference type="NCBI Taxonomy" id="68180"/>
    <lineage>
        <taxon>Bacteria</taxon>
        <taxon>Bacillati</taxon>
        <taxon>Actinomycetota</taxon>
        <taxon>Actinomycetes</taxon>
        <taxon>Kitasatosporales</taxon>
        <taxon>Streptomycetaceae</taxon>
        <taxon>Streptomyces</taxon>
    </lineage>
</organism>
<gene>
    <name evidence="7" type="ORF">GCM10010319_02220</name>
</gene>
<dbReference type="SUPFAM" id="SSF48179">
    <property type="entry name" value="6-phosphogluconate dehydrogenase C-terminal domain-like"/>
    <property type="match status" value="1"/>
</dbReference>
<accession>A0ABP3FZA0</accession>
<dbReference type="Pfam" id="PF00725">
    <property type="entry name" value="3HCDH"/>
    <property type="match status" value="1"/>
</dbReference>
<evidence type="ECO:0000313" key="7">
    <source>
        <dbReference type="EMBL" id="GAA0329735.1"/>
    </source>
</evidence>
<dbReference type="Pfam" id="PF02737">
    <property type="entry name" value="3HCDH_N"/>
    <property type="match status" value="1"/>
</dbReference>
<comment type="similarity">
    <text evidence="2">Belongs to the 3-hydroxyacyl-CoA dehydrogenase family.</text>
</comment>
<feature type="domain" description="3-hydroxyacyl-CoA dehydrogenase C-terminal" evidence="5">
    <location>
        <begin position="190"/>
        <end position="261"/>
    </location>
</feature>
<dbReference type="RefSeq" id="WP_344115083.1">
    <property type="nucleotide sequence ID" value="NZ_BAAABW010000001.1"/>
</dbReference>
<proteinExistence type="inferred from homology"/>
<keyword evidence="4" id="KW-0812">Transmembrane</keyword>
<comment type="pathway">
    <text evidence="1">Lipid metabolism; butanoate metabolism.</text>
</comment>
<evidence type="ECO:0000259" key="5">
    <source>
        <dbReference type="Pfam" id="PF00725"/>
    </source>
</evidence>
<dbReference type="SUPFAM" id="SSF51735">
    <property type="entry name" value="NAD(P)-binding Rossmann-fold domains"/>
    <property type="match status" value="1"/>
</dbReference>
<dbReference type="PANTHER" id="PTHR48075">
    <property type="entry name" value="3-HYDROXYACYL-COA DEHYDROGENASE FAMILY PROTEIN"/>
    <property type="match status" value="1"/>
</dbReference>
<evidence type="ECO:0000259" key="6">
    <source>
        <dbReference type="Pfam" id="PF02737"/>
    </source>
</evidence>